<reference evidence="1 2" key="1">
    <citation type="journal article" date="2024" name="ISME J.">
        <title>Tailless and filamentous prophages are predominant in marine Vibrio.</title>
        <authorList>
            <person name="Steensen K."/>
            <person name="Seneca J."/>
            <person name="Bartlau N."/>
            <person name="Yu X.A."/>
            <person name="Hussain F.A."/>
            <person name="Polz M.F."/>
        </authorList>
    </citation>
    <scope>NUCLEOTIDE SEQUENCE [LARGE SCALE GENOMIC DNA]</scope>
    <source>
        <strain evidence="1 2">10N.239.312.F12</strain>
    </source>
</reference>
<proteinExistence type="predicted"/>
<accession>A0ABV4N1E7</accession>
<dbReference type="EMBL" id="JBFSSG010000053">
    <property type="protein sequence ID" value="MEZ8723143.1"/>
    <property type="molecule type" value="Genomic_DNA"/>
</dbReference>
<organism evidence="1 2">
    <name type="scientific">Vibrio pomeroyi</name>
    <dbReference type="NCBI Taxonomy" id="198832"/>
    <lineage>
        <taxon>Bacteria</taxon>
        <taxon>Pseudomonadati</taxon>
        <taxon>Pseudomonadota</taxon>
        <taxon>Gammaproteobacteria</taxon>
        <taxon>Vibrionales</taxon>
        <taxon>Vibrionaceae</taxon>
        <taxon>Vibrio</taxon>
    </lineage>
</organism>
<protein>
    <submittedName>
        <fullName evidence="1">Uncharacterized protein</fullName>
    </submittedName>
</protein>
<keyword evidence="2" id="KW-1185">Reference proteome</keyword>
<dbReference type="Proteomes" id="UP001570071">
    <property type="component" value="Unassembled WGS sequence"/>
</dbReference>
<name>A0ABV4N1E7_9VIBR</name>
<dbReference type="RefSeq" id="WP_372125231.1">
    <property type="nucleotide sequence ID" value="NZ_JBFSSG010000053.1"/>
</dbReference>
<evidence type="ECO:0000313" key="2">
    <source>
        <dbReference type="Proteomes" id="UP001570071"/>
    </source>
</evidence>
<gene>
    <name evidence="1" type="ORF">AB6D66_18875</name>
</gene>
<sequence>MDKRQYQKCSQTPILYRLLTINVVSDGFAFISVHAAVKAMFSAVLVKQVAWHVKQSTVQF</sequence>
<evidence type="ECO:0000313" key="1">
    <source>
        <dbReference type="EMBL" id="MEZ8723143.1"/>
    </source>
</evidence>
<comment type="caution">
    <text evidence="1">The sequence shown here is derived from an EMBL/GenBank/DDBJ whole genome shotgun (WGS) entry which is preliminary data.</text>
</comment>